<dbReference type="Pfam" id="PF04371">
    <property type="entry name" value="PAD_porph"/>
    <property type="match status" value="1"/>
</dbReference>
<accession>A0A3D8VIW5</accession>
<evidence type="ECO:0000256" key="1">
    <source>
        <dbReference type="ARBA" id="ARBA00022801"/>
    </source>
</evidence>
<reference evidence="2 3" key="1">
    <citation type="submission" date="2018-08" db="EMBL/GenBank/DDBJ databases">
        <title>Lysobacter soli KCTC 22011, whole genome shotgun sequence.</title>
        <authorList>
            <person name="Zhang X."/>
            <person name="Feng G."/>
            <person name="Zhu H."/>
        </authorList>
    </citation>
    <scope>NUCLEOTIDE SEQUENCE [LARGE SCALE GENOMIC DNA]</scope>
    <source>
        <strain evidence="2 3">KCTC 22011</strain>
    </source>
</reference>
<dbReference type="RefSeq" id="WP_115840516.1">
    <property type="nucleotide sequence ID" value="NZ_CP183976.1"/>
</dbReference>
<sequence>MNQNTRAQSTHARFPAEWEPQSAVLIAWPNADTDWADRLGEVEETYIALVAAITRFQDAIVCVADEDVEAYARARLSSARVDMAKVRFIEAPYDDTWLRDSGPITLRDGDGFRLLDFRFTGWGGKFDASQDDLLVERLTEAGIFSKSARQSIDFALEGGAIDTDGDGTLLTTWQCLHERHPDASRQELTTRLADWLKQDRVLWLDHGYLEGDDTDAHVDTLARFAPGDAIVFQACDDESDSHYAELKAMGDEIAALRTKDDKPYRLFPLPWAQPILDDGRRLAASYANFLIVNGAVLMPAYGDDADAKAQAVLAEAFPGREIVPVPCRSLIWQNGSLHCITMQLPQGVVAD</sequence>
<keyword evidence="3" id="KW-1185">Reference proteome</keyword>
<protein>
    <submittedName>
        <fullName evidence="2">Agmatine deiminase family protein</fullName>
    </submittedName>
</protein>
<dbReference type="InterPro" id="IPR007466">
    <property type="entry name" value="Peptidyl-Arg-deiminase_porph"/>
</dbReference>
<organism evidence="2 3">
    <name type="scientific">Lysobacter soli</name>
    <dbReference type="NCBI Taxonomy" id="453783"/>
    <lineage>
        <taxon>Bacteria</taxon>
        <taxon>Pseudomonadati</taxon>
        <taxon>Pseudomonadota</taxon>
        <taxon>Gammaproteobacteria</taxon>
        <taxon>Lysobacterales</taxon>
        <taxon>Lysobacteraceae</taxon>
        <taxon>Lysobacter</taxon>
    </lineage>
</organism>
<dbReference type="SUPFAM" id="SSF55909">
    <property type="entry name" value="Pentein"/>
    <property type="match status" value="1"/>
</dbReference>
<gene>
    <name evidence="2" type="ORF">DX912_00525</name>
</gene>
<evidence type="ECO:0000313" key="3">
    <source>
        <dbReference type="Proteomes" id="UP000256829"/>
    </source>
</evidence>
<dbReference type="Gene3D" id="3.75.10.10">
    <property type="entry name" value="L-arginine/glycine Amidinotransferase, Chain A"/>
    <property type="match status" value="1"/>
</dbReference>
<proteinExistence type="predicted"/>
<dbReference type="GO" id="GO:0004668">
    <property type="term" value="F:protein-arginine deiminase activity"/>
    <property type="evidence" value="ECO:0007669"/>
    <property type="project" value="InterPro"/>
</dbReference>
<keyword evidence="1" id="KW-0378">Hydrolase</keyword>
<dbReference type="PANTHER" id="PTHR31377">
    <property type="entry name" value="AGMATINE DEIMINASE-RELATED"/>
    <property type="match status" value="1"/>
</dbReference>
<dbReference type="EMBL" id="QTJR01000001">
    <property type="protein sequence ID" value="RDY69296.1"/>
    <property type="molecule type" value="Genomic_DNA"/>
</dbReference>
<dbReference type="PANTHER" id="PTHR31377:SF0">
    <property type="entry name" value="AGMATINE DEIMINASE-RELATED"/>
    <property type="match status" value="1"/>
</dbReference>
<dbReference type="Proteomes" id="UP000256829">
    <property type="component" value="Unassembled WGS sequence"/>
</dbReference>
<evidence type="ECO:0000313" key="2">
    <source>
        <dbReference type="EMBL" id="RDY69296.1"/>
    </source>
</evidence>
<dbReference type="GO" id="GO:0047632">
    <property type="term" value="F:agmatine deiminase activity"/>
    <property type="evidence" value="ECO:0007669"/>
    <property type="project" value="TreeGrafter"/>
</dbReference>
<dbReference type="GO" id="GO:0009446">
    <property type="term" value="P:putrescine biosynthetic process"/>
    <property type="evidence" value="ECO:0007669"/>
    <property type="project" value="InterPro"/>
</dbReference>
<dbReference type="AlphaFoldDB" id="A0A3D8VIW5"/>
<comment type="caution">
    <text evidence="2">The sequence shown here is derived from an EMBL/GenBank/DDBJ whole genome shotgun (WGS) entry which is preliminary data.</text>
</comment>
<name>A0A3D8VIW5_9GAMM</name>